<dbReference type="GO" id="GO:0016740">
    <property type="term" value="F:transferase activity"/>
    <property type="evidence" value="ECO:0007669"/>
    <property type="project" value="UniProtKB-KW"/>
</dbReference>
<dbReference type="AlphaFoldDB" id="A0A834SVQ7"/>
<dbReference type="EMBL" id="JAAIUW010000013">
    <property type="protein sequence ID" value="KAF7804404.1"/>
    <property type="molecule type" value="Genomic_DNA"/>
</dbReference>
<accession>A0A834SVQ7</accession>
<protein>
    <submittedName>
        <fullName evidence="1">Heparan-alpha-glucosaminide N-acetyltransferase</fullName>
    </submittedName>
</protein>
<dbReference type="Proteomes" id="UP000634136">
    <property type="component" value="Unassembled WGS sequence"/>
</dbReference>
<keyword evidence="1" id="KW-0808">Transferase</keyword>
<organism evidence="1 2">
    <name type="scientific">Senna tora</name>
    <dbReference type="NCBI Taxonomy" id="362788"/>
    <lineage>
        <taxon>Eukaryota</taxon>
        <taxon>Viridiplantae</taxon>
        <taxon>Streptophyta</taxon>
        <taxon>Embryophyta</taxon>
        <taxon>Tracheophyta</taxon>
        <taxon>Spermatophyta</taxon>
        <taxon>Magnoliopsida</taxon>
        <taxon>eudicotyledons</taxon>
        <taxon>Gunneridae</taxon>
        <taxon>Pentapetalae</taxon>
        <taxon>rosids</taxon>
        <taxon>fabids</taxon>
        <taxon>Fabales</taxon>
        <taxon>Fabaceae</taxon>
        <taxon>Caesalpinioideae</taxon>
        <taxon>Cassia clade</taxon>
        <taxon>Senna</taxon>
    </lineage>
</organism>
<reference evidence="1" key="1">
    <citation type="submission" date="2020-09" db="EMBL/GenBank/DDBJ databases">
        <title>Genome-Enabled Discovery of Anthraquinone Biosynthesis in Senna tora.</title>
        <authorList>
            <person name="Kang S.-H."/>
            <person name="Pandey R.P."/>
            <person name="Lee C.-M."/>
            <person name="Sim J.-S."/>
            <person name="Jeong J.-T."/>
            <person name="Choi B.-S."/>
            <person name="Jung M."/>
            <person name="Ginzburg D."/>
            <person name="Zhao K."/>
            <person name="Won S.Y."/>
            <person name="Oh T.-J."/>
            <person name="Yu Y."/>
            <person name="Kim N.-H."/>
            <person name="Lee O.R."/>
            <person name="Lee T.-H."/>
            <person name="Bashyal P."/>
            <person name="Kim T.-S."/>
            <person name="Lee W.-H."/>
            <person name="Kawkins C."/>
            <person name="Kim C.-K."/>
            <person name="Kim J.S."/>
            <person name="Ahn B.O."/>
            <person name="Rhee S.Y."/>
            <person name="Sohng J.K."/>
        </authorList>
    </citation>
    <scope>NUCLEOTIDE SEQUENCE</scope>
    <source>
        <tissue evidence="1">Leaf</tissue>
    </source>
</reference>
<comment type="caution">
    <text evidence="1">The sequence shown here is derived from an EMBL/GenBank/DDBJ whole genome shotgun (WGS) entry which is preliminary data.</text>
</comment>
<sequence>MGYVYLKSEGYGNTNNEKKERHNKIGQCASIPWGVIYMCISSSGIVHQYHQLHASNTLENDTSTFK</sequence>
<name>A0A834SVQ7_9FABA</name>
<gene>
    <name evidence="1" type="ORF">G2W53_043515</name>
</gene>
<proteinExistence type="predicted"/>
<evidence type="ECO:0000313" key="1">
    <source>
        <dbReference type="EMBL" id="KAF7804404.1"/>
    </source>
</evidence>
<keyword evidence="2" id="KW-1185">Reference proteome</keyword>
<evidence type="ECO:0000313" key="2">
    <source>
        <dbReference type="Proteomes" id="UP000634136"/>
    </source>
</evidence>